<dbReference type="PANTHER" id="PTHR33619">
    <property type="entry name" value="POLYSACCHARIDE EXPORT PROTEIN GFCE-RELATED"/>
    <property type="match status" value="1"/>
</dbReference>
<name>A0A3B0UJR8_9ZZZZ</name>
<dbReference type="Pfam" id="PF02563">
    <property type="entry name" value="Poly_export"/>
    <property type="match status" value="1"/>
</dbReference>
<evidence type="ECO:0000313" key="3">
    <source>
        <dbReference type="EMBL" id="VAW19796.1"/>
    </source>
</evidence>
<evidence type="ECO:0000256" key="1">
    <source>
        <dbReference type="ARBA" id="ARBA00022729"/>
    </source>
</evidence>
<reference evidence="3" key="1">
    <citation type="submission" date="2018-06" db="EMBL/GenBank/DDBJ databases">
        <authorList>
            <person name="Zhirakovskaya E."/>
        </authorList>
    </citation>
    <scope>NUCLEOTIDE SEQUENCE</scope>
</reference>
<dbReference type="GO" id="GO:0015159">
    <property type="term" value="F:polysaccharide transmembrane transporter activity"/>
    <property type="evidence" value="ECO:0007669"/>
    <property type="project" value="InterPro"/>
</dbReference>
<dbReference type="AlphaFoldDB" id="A0A3B0UJR8"/>
<feature type="domain" description="Polysaccharide export protein N-terminal" evidence="2">
    <location>
        <begin position="78"/>
        <end position="143"/>
    </location>
</feature>
<dbReference type="InterPro" id="IPR049712">
    <property type="entry name" value="Poly_export"/>
</dbReference>
<keyword evidence="1" id="KW-0732">Signal</keyword>
<proteinExistence type="predicted"/>
<sequence>MFRFLIANPWLSISLATLLSVAGCAEVSRTDFPTNPATQSAELPDYVRVVPLTPANISQLNIDSPHGHNTSQLPSARSSWQYNIGVGDILSITVWDRPELTLPAGPQRSQLESGSIVNESGAIFYPFLGQVRVAGRLVGDVQRD</sequence>
<dbReference type="PROSITE" id="PS51257">
    <property type="entry name" value="PROKAR_LIPOPROTEIN"/>
    <property type="match status" value="1"/>
</dbReference>
<evidence type="ECO:0000259" key="2">
    <source>
        <dbReference type="Pfam" id="PF02563"/>
    </source>
</evidence>
<organism evidence="3">
    <name type="scientific">hydrothermal vent metagenome</name>
    <dbReference type="NCBI Taxonomy" id="652676"/>
    <lineage>
        <taxon>unclassified sequences</taxon>
        <taxon>metagenomes</taxon>
        <taxon>ecological metagenomes</taxon>
    </lineage>
</organism>
<dbReference type="InterPro" id="IPR003715">
    <property type="entry name" value="Poly_export_N"/>
</dbReference>
<gene>
    <name evidence="3" type="ORF">MNBD_ALPHA11-348</name>
</gene>
<feature type="non-terminal residue" evidence="3">
    <location>
        <position position="144"/>
    </location>
</feature>
<accession>A0A3B0UJR8</accession>
<dbReference type="EMBL" id="UOEQ01000237">
    <property type="protein sequence ID" value="VAW19796.1"/>
    <property type="molecule type" value="Genomic_DNA"/>
</dbReference>
<dbReference type="PANTHER" id="PTHR33619:SF3">
    <property type="entry name" value="POLYSACCHARIDE EXPORT PROTEIN GFCE-RELATED"/>
    <property type="match status" value="1"/>
</dbReference>
<protein>
    <recommendedName>
        <fullName evidence="2">Polysaccharide export protein N-terminal domain-containing protein</fullName>
    </recommendedName>
</protein>
<dbReference type="Gene3D" id="3.30.1950.10">
    <property type="entry name" value="wza like domain"/>
    <property type="match status" value="1"/>
</dbReference>